<dbReference type="Pfam" id="PF07209">
    <property type="entry name" value="DUF1415"/>
    <property type="match status" value="1"/>
</dbReference>
<accession>A0A9Q3UN28</accession>
<gene>
    <name evidence="1" type="ORF">LL252_11660</name>
</gene>
<organism evidence="1 2">
    <name type="scientific">Alloalcanivorax marinus</name>
    <dbReference type="NCBI Taxonomy" id="1177169"/>
    <lineage>
        <taxon>Bacteria</taxon>
        <taxon>Pseudomonadati</taxon>
        <taxon>Pseudomonadota</taxon>
        <taxon>Gammaproteobacteria</taxon>
        <taxon>Oceanospirillales</taxon>
        <taxon>Alcanivoracaceae</taxon>
        <taxon>Alloalcanivorax</taxon>
    </lineage>
</organism>
<dbReference type="RefSeq" id="WP_204426555.1">
    <property type="nucleotide sequence ID" value="NZ_ARXL01000081.1"/>
</dbReference>
<evidence type="ECO:0000313" key="2">
    <source>
        <dbReference type="Proteomes" id="UP001108027"/>
    </source>
</evidence>
<sequence length="177" mass="19845">MNEPERRVRAWLEGAVLGLKLCPFAARPYADDQVRLVISEAASPEAVLEALQRELQHLDRTPAVETTLLVTPHALADFLDYNDFLDPVDALLAEHGGGGVYQVASFHPRYQFAGTLPEDPENYSNRAPYPILHVLREDSLERALAAYPDAEAIPDRNIDTLNRLGADRLRRLFADWS</sequence>
<dbReference type="InterPro" id="IPR009858">
    <property type="entry name" value="DUF1415"/>
</dbReference>
<proteinExistence type="predicted"/>
<comment type="caution">
    <text evidence="1">The sequence shown here is derived from an EMBL/GenBank/DDBJ whole genome shotgun (WGS) entry which is preliminary data.</text>
</comment>
<evidence type="ECO:0000313" key="1">
    <source>
        <dbReference type="EMBL" id="MCC4309230.1"/>
    </source>
</evidence>
<reference evidence="1" key="1">
    <citation type="submission" date="2021-10" db="EMBL/GenBank/DDBJ databases">
        <title>The diversity and Nitrogen Metabolism of Culturable Nitrate-Utilizing Bacteria Within the Oxygen Minimum Zone of the Changjiang (Yangtze River)Estuary.</title>
        <authorList>
            <person name="Zhang D."/>
            <person name="Zheng J."/>
            <person name="Liu S."/>
            <person name="He W."/>
        </authorList>
    </citation>
    <scope>NUCLEOTIDE SEQUENCE</scope>
    <source>
        <strain evidence="1">FXH-223</strain>
    </source>
</reference>
<protein>
    <submittedName>
        <fullName evidence="1">DUF1415 domain-containing protein</fullName>
    </submittedName>
</protein>
<keyword evidence="2" id="KW-1185">Reference proteome</keyword>
<name>A0A9Q3UN28_9GAMM</name>
<dbReference type="Proteomes" id="UP001108027">
    <property type="component" value="Unassembled WGS sequence"/>
</dbReference>
<dbReference type="EMBL" id="JAJGNA010000013">
    <property type="protein sequence ID" value="MCC4309230.1"/>
    <property type="molecule type" value="Genomic_DNA"/>
</dbReference>
<dbReference type="AlphaFoldDB" id="A0A9Q3UN28"/>